<keyword evidence="1" id="KW-1133">Transmembrane helix</keyword>
<comment type="caution">
    <text evidence="2">The sequence shown here is derived from an EMBL/GenBank/DDBJ whole genome shotgun (WGS) entry which is preliminary data.</text>
</comment>
<evidence type="ECO:0008006" key="4">
    <source>
        <dbReference type="Google" id="ProtNLM"/>
    </source>
</evidence>
<keyword evidence="1" id="KW-0812">Transmembrane</keyword>
<dbReference type="Proteomes" id="UP000230729">
    <property type="component" value="Unassembled WGS sequence"/>
</dbReference>
<keyword evidence="1" id="KW-0472">Membrane</keyword>
<accession>A0A2G9ZKR5</accession>
<dbReference type="AlphaFoldDB" id="A0A2G9ZKR5"/>
<gene>
    <name evidence="2" type="ORF">COX22_02660</name>
</gene>
<proteinExistence type="predicted"/>
<dbReference type="EMBL" id="PCSD01000059">
    <property type="protein sequence ID" value="PIP33766.1"/>
    <property type="molecule type" value="Genomic_DNA"/>
</dbReference>
<feature type="transmembrane region" description="Helical" evidence="1">
    <location>
        <begin position="273"/>
        <end position="299"/>
    </location>
</feature>
<sequence length="393" mass="43058">MFNKITSFYLVVICFFLLLPSAVGAFSWRKGEQVTTDKEETIEENLIIFSPEITLNGRINGDVFFLGSRLLVDGEINGDLIGLAKQIIIKGRVNGDVRAGAAEKIEIQGEITGQTSLSAAKIDITETAHLNKDLYFFATSLNVGDARIDRDLSGWAQQISFSGTVGRQAHWRELEGKNNFLTVFPSAKIGGDLAYNFTNGVSLSEKALIGGKTEQLAKPEPEKKSAGEKFIAFLWPLLIAIFSSFLVGLVLIYFTPALIAATDRGGKNFWPTFAHGLLVFFACPMIALILILMIIGWPLGLMLGAAWLAAMFCGRVLVALAAGRWLGKKIPWLKRQDGGPNRVTREMAAGVIVAQILFHLPYLGWAFSLAAIWLGLGIIWEKIKPQNQSEKPA</sequence>
<protein>
    <recommendedName>
        <fullName evidence="4">Polymer-forming cytoskeletal protein</fullName>
    </recommendedName>
</protein>
<evidence type="ECO:0000256" key="1">
    <source>
        <dbReference type="SAM" id="Phobius"/>
    </source>
</evidence>
<feature type="transmembrane region" description="Helical" evidence="1">
    <location>
        <begin position="233"/>
        <end position="261"/>
    </location>
</feature>
<feature type="transmembrane region" description="Helical" evidence="1">
    <location>
        <begin position="347"/>
        <end position="380"/>
    </location>
</feature>
<evidence type="ECO:0000313" key="3">
    <source>
        <dbReference type="Proteomes" id="UP000230729"/>
    </source>
</evidence>
<evidence type="ECO:0000313" key="2">
    <source>
        <dbReference type="EMBL" id="PIP33766.1"/>
    </source>
</evidence>
<feature type="transmembrane region" description="Helical" evidence="1">
    <location>
        <begin position="305"/>
        <end position="326"/>
    </location>
</feature>
<organism evidence="2 3">
    <name type="scientific">Candidatus Falkowbacteria bacterium CG23_combo_of_CG06-09_8_20_14_all_49_15</name>
    <dbReference type="NCBI Taxonomy" id="1974572"/>
    <lineage>
        <taxon>Bacteria</taxon>
        <taxon>Candidatus Falkowiibacteriota</taxon>
    </lineage>
</organism>
<reference evidence="2 3" key="1">
    <citation type="submission" date="2017-09" db="EMBL/GenBank/DDBJ databases">
        <title>Depth-based differentiation of microbial function through sediment-hosted aquifers and enrichment of novel symbionts in the deep terrestrial subsurface.</title>
        <authorList>
            <person name="Probst A.J."/>
            <person name="Ladd B."/>
            <person name="Jarett J.K."/>
            <person name="Geller-Mcgrath D.E."/>
            <person name="Sieber C.M."/>
            <person name="Emerson J.B."/>
            <person name="Anantharaman K."/>
            <person name="Thomas B.C."/>
            <person name="Malmstrom R."/>
            <person name="Stieglmeier M."/>
            <person name="Klingl A."/>
            <person name="Woyke T."/>
            <person name="Ryan C.M."/>
            <person name="Banfield J.F."/>
        </authorList>
    </citation>
    <scope>NUCLEOTIDE SEQUENCE [LARGE SCALE GENOMIC DNA]</scope>
    <source>
        <strain evidence="2">CG23_combo_of_CG06-09_8_20_14_all_49_15</strain>
    </source>
</reference>
<name>A0A2G9ZKR5_9BACT</name>